<feature type="signal peptide" evidence="1">
    <location>
        <begin position="1"/>
        <end position="21"/>
    </location>
</feature>
<reference evidence="2" key="1">
    <citation type="submission" date="2012-11" db="EMBL/GenBank/DDBJ databases">
        <authorList>
            <person name="Lucero-Rivera Y.E."/>
            <person name="Tovar-Ramirez D."/>
        </authorList>
    </citation>
    <scope>NUCLEOTIDE SEQUENCE</scope>
    <source>
        <tissue evidence="2">Salivary gland</tissue>
    </source>
</reference>
<evidence type="ECO:0000313" key="2">
    <source>
        <dbReference type="EMBL" id="JAA60691.1"/>
    </source>
</evidence>
<keyword evidence="1" id="KW-0732">Signal</keyword>
<dbReference type="AlphaFoldDB" id="L7M8S4"/>
<organism evidence="2">
    <name type="scientific">Rhipicephalus pulchellus</name>
    <name type="common">Yellow backed tick</name>
    <name type="synonym">Dermacentor pulchellus</name>
    <dbReference type="NCBI Taxonomy" id="72859"/>
    <lineage>
        <taxon>Eukaryota</taxon>
        <taxon>Metazoa</taxon>
        <taxon>Ecdysozoa</taxon>
        <taxon>Arthropoda</taxon>
        <taxon>Chelicerata</taxon>
        <taxon>Arachnida</taxon>
        <taxon>Acari</taxon>
        <taxon>Parasitiformes</taxon>
        <taxon>Ixodida</taxon>
        <taxon>Ixodoidea</taxon>
        <taxon>Ixodidae</taxon>
        <taxon>Rhipicephalinae</taxon>
        <taxon>Rhipicephalus</taxon>
        <taxon>Rhipicephalus</taxon>
    </lineage>
</organism>
<dbReference type="InterPro" id="IPR012674">
    <property type="entry name" value="Calycin"/>
</dbReference>
<protein>
    <submittedName>
        <fullName evidence="2">Putative group viii salivary lipocalin</fullName>
    </submittedName>
</protein>
<sequence>MMFLLCSVWVFYVFLFAATYADEIKLMTAGISNMPGNSSADVALVGYSLEFERTTMSCFISKYESRDDEWVYRKLEFKEKSDDYDQEVTIRFKLKVCEGTDFLEVGESLPLRGYIGGSTIYQILYCDNTSLVMSNFKNDSSGYCSFWVTMDRVKNIPVEANEAFHQRCKQPKFVGYDQETCKYRIPRS</sequence>
<accession>L7M8S4</accession>
<evidence type="ECO:0000256" key="1">
    <source>
        <dbReference type="SAM" id="SignalP"/>
    </source>
</evidence>
<proteinExistence type="evidence at transcript level"/>
<feature type="chain" id="PRO_5003981352" evidence="1">
    <location>
        <begin position="22"/>
        <end position="188"/>
    </location>
</feature>
<dbReference type="EMBL" id="GACK01004343">
    <property type="protein sequence ID" value="JAA60691.1"/>
    <property type="molecule type" value="mRNA"/>
</dbReference>
<name>L7M8S4_RHIPC</name>
<reference evidence="2" key="2">
    <citation type="journal article" date="2015" name="J. Proteomics">
        <title>Sexual differences in the sialomes of the zebra tick, Rhipicephalus pulchellus.</title>
        <authorList>
            <person name="Tan A.W."/>
            <person name="Francischetti I.M."/>
            <person name="Slovak M."/>
            <person name="Kini R.M."/>
            <person name="Ribeiro J.M."/>
        </authorList>
    </citation>
    <scope>NUCLEOTIDE SEQUENCE</scope>
    <source>
        <tissue evidence="2">Salivary gland</tissue>
    </source>
</reference>
<dbReference type="Gene3D" id="2.40.128.20">
    <property type="match status" value="1"/>
</dbReference>